<dbReference type="InterPro" id="IPR036390">
    <property type="entry name" value="WH_DNA-bd_sf"/>
</dbReference>
<evidence type="ECO:0000256" key="2">
    <source>
        <dbReference type="ARBA" id="ARBA00022679"/>
    </source>
</evidence>
<evidence type="ECO:0000256" key="1">
    <source>
        <dbReference type="ARBA" id="ARBA00022603"/>
    </source>
</evidence>
<dbReference type="InterPro" id="IPR001077">
    <property type="entry name" value="COMT_C"/>
</dbReference>
<protein>
    <submittedName>
        <fullName evidence="6">S-adenosyl-L-methionine-dependent methyltransferase</fullName>
    </submittedName>
</protein>
<dbReference type="Pfam" id="PF08100">
    <property type="entry name" value="Dimerisation"/>
    <property type="match status" value="1"/>
</dbReference>
<evidence type="ECO:0000259" key="5">
    <source>
        <dbReference type="Pfam" id="PF08100"/>
    </source>
</evidence>
<dbReference type="SUPFAM" id="SSF53335">
    <property type="entry name" value="S-adenosyl-L-methionine-dependent methyltransferases"/>
    <property type="match status" value="1"/>
</dbReference>
<dbReference type="InterPro" id="IPR029063">
    <property type="entry name" value="SAM-dependent_MTases_sf"/>
</dbReference>
<accession>A0A9P9JFA7</accession>
<sequence>MSLFETILADIADRGKSLSAALGDDTKNLNDVVQSGPFDGDQPVPEEAWHLAQGIVTDCYQLTSILTPTRIQAMKLAFSAGLETAIGIAAHFKIADVIEERGGKATVQELADTVGTDASKLANILQALSSRHTFVESVPGVFSNNRHSRSLQKGHGGAGMIESYALVSGKAFDSLLDLMTDEENMHSIAANKSAFSRAWGVPMGIAEWIIQPGNEVYLEQLMTGMPWLTETSARGSVDQFDWDKIGAGRTICDMGCSDGGIMARVKSKVPSSHIILQDLAPVLPLTRQVMEAFHPEALKKGEIQVMEHDYFTPQKTAADIYWMRGVLHDYTDEESIQILNQLAPQLQKNPEARLLVNEIVKTSLYVPPGQENEPASKLVPEKQSEFLEMTSLMQLHTTAFLAGLERSFTDFEQLFKKAGYRLLLGTIWKEHTVKLPMMKSERL</sequence>
<feature type="domain" description="O-methyltransferase dimerisation" evidence="5">
    <location>
        <begin position="76"/>
        <end position="151"/>
    </location>
</feature>
<evidence type="ECO:0000313" key="6">
    <source>
        <dbReference type="EMBL" id="KAH7155943.1"/>
    </source>
</evidence>
<dbReference type="Proteomes" id="UP000738349">
    <property type="component" value="Unassembled WGS sequence"/>
</dbReference>
<dbReference type="PANTHER" id="PTHR43712:SF2">
    <property type="entry name" value="O-METHYLTRANSFERASE CICE"/>
    <property type="match status" value="1"/>
</dbReference>
<keyword evidence="1 6" id="KW-0489">Methyltransferase</keyword>
<dbReference type="PANTHER" id="PTHR43712">
    <property type="entry name" value="PUTATIVE (AFU_ORTHOLOGUE AFUA_4G14580)-RELATED"/>
    <property type="match status" value="1"/>
</dbReference>
<dbReference type="InterPro" id="IPR016461">
    <property type="entry name" value="COMT-like"/>
</dbReference>
<dbReference type="Gene3D" id="1.10.10.10">
    <property type="entry name" value="Winged helix-like DNA-binding domain superfamily/Winged helix DNA-binding domain"/>
    <property type="match status" value="1"/>
</dbReference>
<evidence type="ECO:0000256" key="3">
    <source>
        <dbReference type="ARBA" id="ARBA00022691"/>
    </source>
</evidence>
<dbReference type="Gene3D" id="3.40.50.150">
    <property type="entry name" value="Vaccinia Virus protein VP39"/>
    <property type="match status" value="1"/>
</dbReference>
<dbReference type="Pfam" id="PF00891">
    <property type="entry name" value="Methyltransf_2"/>
    <property type="match status" value="1"/>
</dbReference>
<proteinExistence type="predicted"/>
<dbReference type="GO" id="GO:0046983">
    <property type="term" value="F:protein dimerization activity"/>
    <property type="evidence" value="ECO:0007669"/>
    <property type="project" value="InterPro"/>
</dbReference>
<dbReference type="AlphaFoldDB" id="A0A9P9JFA7"/>
<dbReference type="EMBL" id="JAGMUV010000005">
    <property type="protein sequence ID" value="KAH7155943.1"/>
    <property type="molecule type" value="Genomic_DNA"/>
</dbReference>
<dbReference type="SUPFAM" id="SSF46785">
    <property type="entry name" value="Winged helix' DNA-binding domain"/>
    <property type="match status" value="1"/>
</dbReference>
<evidence type="ECO:0000259" key="4">
    <source>
        <dbReference type="Pfam" id="PF00891"/>
    </source>
</evidence>
<dbReference type="InterPro" id="IPR036388">
    <property type="entry name" value="WH-like_DNA-bd_sf"/>
</dbReference>
<organism evidence="6 7">
    <name type="scientific">Dactylonectria macrodidyma</name>
    <dbReference type="NCBI Taxonomy" id="307937"/>
    <lineage>
        <taxon>Eukaryota</taxon>
        <taxon>Fungi</taxon>
        <taxon>Dikarya</taxon>
        <taxon>Ascomycota</taxon>
        <taxon>Pezizomycotina</taxon>
        <taxon>Sordariomycetes</taxon>
        <taxon>Hypocreomycetidae</taxon>
        <taxon>Hypocreales</taxon>
        <taxon>Nectriaceae</taxon>
        <taxon>Dactylonectria</taxon>
    </lineage>
</organism>
<dbReference type="GO" id="GO:0008171">
    <property type="term" value="F:O-methyltransferase activity"/>
    <property type="evidence" value="ECO:0007669"/>
    <property type="project" value="InterPro"/>
</dbReference>
<name>A0A9P9JFA7_9HYPO</name>
<reference evidence="6" key="1">
    <citation type="journal article" date="2021" name="Nat. Commun.">
        <title>Genetic determinants of endophytism in the Arabidopsis root mycobiome.</title>
        <authorList>
            <person name="Mesny F."/>
            <person name="Miyauchi S."/>
            <person name="Thiergart T."/>
            <person name="Pickel B."/>
            <person name="Atanasova L."/>
            <person name="Karlsson M."/>
            <person name="Huettel B."/>
            <person name="Barry K.W."/>
            <person name="Haridas S."/>
            <person name="Chen C."/>
            <person name="Bauer D."/>
            <person name="Andreopoulos W."/>
            <person name="Pangilinan J."/>
            <person name="LaButti K."/>
            <person name="Riley R."/>
            <person name="Lipzen A."/>
            <person name="Clum A."/>
            <person name="Drula E."/>
            <person name="Henrissat B."/>
            <person name="Kohler A."/>
            <person name="Grigoriev I.V."/>
            <person name="Martin F.M."/>
            <person name="Hacquard S."/>
        </authorList>
    </citation>
    <scope>NUCLEOTIDE SEQUENCE</scope>
    <source>
        <strain evidence="6">MPI-CAGE-AT-0147</strain>
    </source>
</reference>
<keyword evidence="7" id="KW-1185">Reference proteome</keyword>
<evidence type="ECO:0000313" key="7">
    <source>
        <dbReference type="Proteomes" id="UP000738349"/>
    </source>
</evidence>
<gene>
    <name evidence="6" type="ORF">EDB81DRAFT_927797</name>
</gene>
<dbReference type="GO" id="GO:0032259">
    <property type="term" value="P:methylation"/>
    <property type="evidence" value="ECO:0007669"/>
    <property type="project" value="UniProtKB-KW"/>
</dbReference>
<keyword evidence="2" id="KW-0808">Transferase</keyword>
<dbReference type="OrthoDB" id="1606438at2759"/>
<dbReference type="InterPro" id="IPR012967">
    <property type="entry name" value="COMT_dimerisation"/>
</dbReference>
<comment type="caution">
    <text evidence="6">The sequence shown here is derived from an EMBL/GenBank/DDBJ whole genome shotgun (WGS) entry which is preliminary data.</text>
</comment>
<dbReference type="PROSITE" id="PS51683">
    <property type="entry name" value="SAM_OMT_II"/>
    <property type="match status" value="1"/>
</dbReference>
<feature type="domain" description="O-methyltransferase C-terminal" evidence="4">
    <location>
        <begin position="191"/>
        <end position="421"/>
    </location>
</feature>
<keyword evidence="3" id="KW-0949">S-adenosyl-L-methionine</keyword>